<dbReference type="PANTHER" id="PTHR43283">
    <property type="entry name" value="BETA-LACTAMASE-RELATED"/>
    <property type="match status" value="1"/>
</dbReference>
<organism evidence="3 4">
    <name type="scientific">Croceicoccus ponticola</name>
    <dbReference type="NCBI Taxonomy" id="2217664"/>
    <lineage>
        <taxon>Bacteria</taxon>
        <taxon>Pseudomonadati</taxon>
        <taxon>Pseudomonadota</taxon>
        <taxon>Alphaproteobacteria</taxon>
        <taxon>Sphingomonadales</taxon>
        <taxon>Erythrobacteraceae</taxon>
        <taxon>Croceicoccus</taxon>
    </lineage>
</organism>
<dbReference type="InterPro" id="IPR012338">
    <property type="entry name" value="Beta-lactam/transpept-like"/>
</dbReference>
<accession>A0A437GZ53</accession>
<evidence type="ECO:0000313" key="4">
    <source>
        <dbReference type="Proteomes" id="UP000283003"/>
    </source>
</evidence>
<dbReference type="GO" id="GO:0016787">
    <property type="term" value="F:hydrolase activity"/>
    <property type="evidence" value="ECO:0007669"/>
    <property type="project" value="UniProtKB-KW"/>
</dbReference>
<proteinExistence type="predicted"/>
<dbReference type="Gene3D" id="3.40.710.10">
    <property type="entry name" value="DD-peptidase/beta-lactamase superfamily"/>
    <property type="match status" value="1"/>
</dbReference>
<protein>
    <submittedName>
        <fullName evidence="3">Class C beta-lactamase-related serine hydrolase</fullName>
    </submittedName>
</protein>
<sequence length="377" mass="40412">MPPRLLPILAAALLPVLCACNATGGAEDLPPPSDESLASVAKGDAGASREGLARAIDGVFADDVGETRALVVMHDGKIVAERYAPGYGPNTRHVGWSMTKTVTGVVIGMLIADGSLALDQPAPLPRWQRAGDPRADITVRHLLQMRSGLRHAEDADPSWSSDSARMLFTEGRSDVANHAETQPLDADPGKHFTYSTASSVILADVATRALTTSDNADDRRDAMAGYLHERLFGPLGMASAVPEFDAHGTFVGGSMVHATARDWAKFGEMMRQGGVASNGVRVIPRSWIRFMTTPGPRDPAYGAHVWLNRERPEGRDPVLFPGQASDKLFAMLGFHGQYCVISPEQDLVIVRLGISKGEEQDRLNEAMAALIARFPAS</sequence>
<dbReference type="EMBL" id="RXOL01000002">
    <property type="protein sequence ID" value="RVQ67685.1"/>
    <property type="molecule type" value="Genomic_DNA"/>
</dbReference>
<dbReference type="InterPro" id="IPR050789">
    <property type="entry name" value="Diverse_Enzym_Activities"/>
</dbReference>
<feature type="signal peptide" evidence="1">
    <location>
        <begin position="1"/>
        <end position="22"/>
    </location>
</feature>
<keyword evidence="1" id="KW-0732">Signal</keyword>
<dbReference type="PROSITE" id="PS51257">
    <property type="entry name" value="PROKAR_LIPOPROTEIN"/>
    <property type="match status" value="1"/>
</dbReference>
<dbReference type="Proteomes" id="UP000283003">
    <property type="component" value="Unassembled WGS sequence"/>
</dbReference>
<reference evidence="3 4" key="1">
    <citation type="submission" date="2018-12" db="EMBL/GenBank/DDBJ databases">
        <title>Croceicoccus ponticola sp. nov., a lipolytic bacterium isolated from seawater.</title>
        <authorList>
            <person name="Yoon J.-H."/>
        </authorList>
    </citation>
    <scope>NUCLEOTIDE SEQUENCE [LARGE SCALE GENOMIC DNA]</scope>
    <source>
        <strain evidence="3 4">GM-16</strain>
    </source>
</reference>
<name>A0A437GZ53_9SPHN</name>
<dbReference type="Pfam" id="PF00144">
    <property type="entry name" value="Beta-lactamase"/>
    <property type="match status" value="1"/>
</dbReference>
<feature type="chain" id="PRO_5019466569" evidence="1">
    <location>
        <begin position="23"/>
        <end position="377"/>
    </location>
</feature>
<evidence type="ECO:0000259" key="2">
    <source>
        <dbReference type="Pfam" id="PF00144"/>
    </source>
</evidence>
<dbReference type="RefSeq" id="WP_127612194.1">
    <property type="nucleotide sequence ID" value="NZ_RXOL01000002.1"/>
</dbReference>
<evidence type="ECO:0000313" key="3">
    <source>
        <dbReference type="EMBL" id="RVQ67685.1"/>
    </source>
</evidence>
<feature type="domain" description="Beta-lactamase-related" evidence="2">
    <location>
        <begin position="69"/>
        <end position="370"/>
    </location>
</feature>
<gene>
    <name evidence="3" type="ORF">EKN06_07040</name>
</gene>
<dbReference type="SUPFAM" id="SSF56601">
    <property type="entry name" value="beta-lactamase/transpeptidase-like"/>
    <property type="match status" value="1"/>
</dbReference>
<dbReference type="AlphaFoldDB" id="A0A437GZ53"/>
<dbReference type="PANTHER" id="PTHR43283:SF7">
    <property type="entry name" value="BETA-LACTAMASE-RELATED DOMAIN-CONTAINING PROTEIN"/>
    <property type="match status" value="1"/>
</dbReference>
<dbReference type="OrthoDB" id="9814204at2"/>
<keyword evidence="4" id="KW-1185">Reference proteome</keyword>
<keyword evidence="3" id="KW-0378">Hydrolase</keyword>
<evidence type="ECO:0000256" key="1">
    <source>
        <dbReference type="SAM" id="SignalP"/>
    </source>
</evidence>
<dbReference type="InterPro" id="IPR001466">
    <property type="entry name" value="Beta-lactam-related"/>
</dbReference>
<comment type="caution">
    <text evidence="3">The sequence shown here is derived from an EMBL/GenBank/DDBJ whole genome shotgun (WGS) entry which is preliminary data.</text>
</comment>